<reference evidence="8" key="2">
    <citation type="submission" date="2019-01" db="UniProtKB">
        <authorList>
            <consortium name="EnsemblPlants"/>
        </authorList>
    </citation>
    <scope>IDENTIFICATION</scope>
    <source>
        <strain evidence="8">cv. Heinz 1706</strain>
    </source>
</reference>
<name>A0A3Q7HXV7_SOLLC</name>
<dbReference type="PANTHER" id="PTHR31232:SF125">
    <property type="entry name" value="S-PROTEIN HOMOLOG"/>
    <property type="match status" value="1"/>
</dbReference>
<evidence type="ECO:0000256" key="3">
    <source>
        <dbReference type="ARBA" id="ARBA00022471"/>
    </source>
</evidence>
<keyword evidence="5" id="KW-0732">Signal</keyword>
<comment type="subcellular location">
    <subcellularLocation>
        <location evidence="1 6">Secreted</location>
    </subcellularLocation>
</comment>
<comment type="similarity">
    <text evidence="2 6">Belongs to the plant self-incompatibility (S1) protein family.</text>
</comment>
<proteinExistence type="inferred from homology"/>
<evidence type="ECO:0000256" key="4">
    <source>
        <dbReference type="ARBA" id="ARBA00022525"/>
    </source>
</evidence>
<dbReference type="InParanoid" id="A0A3Q7HXV7"/>
<evidence type="ECO:0000256" key="1">
    <source>
        <dbReference type="ARBA" id="ARBA00004613"/>
    </source>
</evidence>
<keyword evidence="4 6" id="KW-0964">Secreted</keyword>
<evidence type="ECO:0000256" key="7">
    <source>
        <dbReference type="SAM" id="MobiDB-lite"/>
    </source>
</evidence>
<evidence type="ECO:0000313" key="9">
    <source>
        <dbReference type="Proteomes" id="UP000004994"/>
    </source>
</evidence>
<keyword evidence="3 6" id="KW-0713">Self-incompatibility</keyword>
<evidence type="ECO:0000256" key="6">
    <source>
        <dbReference type="RuleBase" id="RU367044"/>
    </source>
</evidence>
<reference evidence="8" key="1">
    <citation type="journal article" date="2012" name="Nature">
        <title>The tomato genome sequence provides insights into fleshy fruit evolution.</title>
        <authorList>
            <consortium name="Tomato Genome Consortium"/>
        </authorList>
    </citation>
    <scope>NUCLEOTIDE SEQUENCE [LARGE SCALE GENOMIC DNA]</scope>
    <source>
        <strain evidence="8">cv. Heinz 1706</strain>
    </source>
</reference>
<dbReference type="AlphaFoldDB" id="A0A3Q7HXV7"/>
<dbReference type="InterPro" id="IPR010264">
    <property type="entry name" value="Self-incomp_S1"/>
</dbReference>
<dbReference type="Gramene" id="Solyc09g011107.1.1">
    <property type="protein sequence ID" value="Solyc09g011107.1.1"/>
    <property type="gene ID" value="Solyc09g011107.1"/>
</dbReference>
<dbReference type="Pfam" id="PF05938">
    <property type="entry name" value="Self-incomp_S1"/>
    <property type="match status" value="1"/>
</dbReference>
<feature type="region of interest" description="Disordered" evidence="7">
    <location>
        <begin position="15"/>
        <end position="34"/>
    </location>
</feature>
<dbReference type="Proteomes" id="UP000004994">
    <property type="component" value="Chromosome 9"/>
</dbReference>
<sequence length="172" mass="19856">MVCAANSNINVNEAKKNKQHNRFSSGEKEEEEGSVAATTTMNWWCDLVLAKSNGWITNNVEVHIINALPPNSEPFALHCKSGDDDLGNKTIVAHDEFDINFNEKIFGGTLFFCRFWWNSKSIVFDVYNNHVSKSCGMKDIVTDECYWRVQEDGFYFNGHRDPIDRFVKKYDW</sequence>
<keyword evidence="9" id="KW-1185">Reference proteome</keyword>
<dbReference type="OMA" id="HCIWSAR"/>
<dbReference type="EnsemblPlants" id="Solyc09g011107.1.1">
    <property type="protein sequence ID" value="Solyc09g011107.1.1"/>
    <property type="gene ID" value="Solyc09g011107.1"/>
</dbReference>
<evidence type="ECO:0000313" key="8">
    <source>
        <dbReference type="EnsemblPlants" id="Solyc09g011107.1.1"/>
    </source>
</evidence>
<dbReference type="GO" id="GO:0005576">
    <property type="term" value="C:extracellular region"/>
    <property type="evidence" value="ECO:0007669"/>
    <property type="project" value="UniProtKB-SubCell"/>
</dbReference>
<protein>
    <recommendedName>
        <fullName evidence="6">S-protein homolog</fullName>
    </recommendedName>
</protein>
<organism evidence="8">
    <name type="scientific">Solanum lycopersicum</name>
    <name type="common">Tomato</name>
    <name type="synonym">Lycopersicon esculentum</name>
    <dbReference type="NCBI Taxonomy" id="4081"/>
    <lineage>
        <taxon>Eukaryota</taxon>
        <taxon>Viridiplantae</taxon>
        <taxon>Streptophyta</taxon>
        <taxon>Embryophyta</taxon>
        <taxon>Tracheophyta</taxon>
        <taxon>Spermatophyta</taxon>
        <taxon>Magnoliopsida</taxon>
        <taxon>eudicotyledons</taxon>
        <taxon>Gunneridae</taxon>
        <taxon>Pentapetalae</taxon>
        <taxon>asterids</taxon>
        <taxon>lamiids</taxon>
        <taxon>Solanales</taxon>
        <taxon>Solanaceae</taxon>
        <taxon>Solanoideae</taxon>
        <taxon>Solaneae</taxon>
        <taxon>Solanum</taxon>
        <taxon>Solanum subgen. Lycopersicon</taxon>
    </lineage>
</organism>
<dbReference type="PANTHER" id="PTHR31232">
    <property type="match status" value="1"/>
</dbReference>
<accession>A0A3Q7HXV7</accession>
<evidence type="ECO:0000256" key="5">
    <source>
        <dbReference type="ARBA" id="ARBA00022729"/>
    </source>
</evidence>
<evidence type="ECO:0000256" key="2">
    <source>
        <dbReference type="ARBA" id="ARBA00005581"/>
    </source>
</evidence>
<dbReference type="GO" id="GO:0060320">
    <property type="term" value="P:rejection of self pollen"/>
    <property type="evidence" value="ECO:0007669"/>
    <property type="project" value="UniProtKB-KW"/>
</dbReference>